<name>A0A1X7T574_AMPQE</name>
<reference evidence="1" key="1">
    <citation type="submission" date="2017-05" db="UniProtKB">
        <authorList>
            <consortium name="EnsemblMetazoa"/>
        </authorList>
    </citation>
    <scope>IDENTIFICATION</scope>
</reference>
<dbReference type="AlphaFoldDB" id="A0A1X7T574"/>
<organism evidence="1">
    <name type="scientific">Amphimedon queenslandica</name>
    <name type="common">Sponge</name>
    <dbReference type="NCBI Taxonomy" id="400682"/>
    <lineage>
        <taxon>Eukaryota</taxon>
        <taxon>Metazoa</taxon>
        <taxon>Porifera</taxon>
        <taxon>Demospongiae</taxon>
        <taxon>Heteroscleromorpha</taxon>
        <taxon>Haplosclerida</taxon>
        <taxon>Niphatidae</taxon>
        <taxon>Amphimedon</taxon>
    </lineage>
</organism>
<dbReference type="OrthoDB" id="347018at2759"/>
<proteinExistence type="predicted"/>
<protein>
    <submittedName>
        <fullName evidence="1">Uncharacterized protein</fullName>
    </submittedName>
</protein>
<dbReference type="PANTHER" id="PTHR48462:SF1">
    <property type="entry name" value="PROTEIN, PUTATIVE-RELATED"/>
    <property type="match status" value="1"/>
</dbReference>
<dbReference type="InParanoid" id="A0A1X7T574"/>
<accession>A0A1X7T574</accession>
<dbReference type="PANTHER" id="PTHR48462">
    <property type="entry name" value="PROTEIN, PUTATIVE-RELATED"/>
    <property type="match status" value="1"/>
</dbReference>
<sequence>MDVSPWSRLLMFPKCILLSPTVAGPRDWKVTLELVRDRLRLWEADRISNSSPSNHSDSKIRRCKRAVEDGQYRKAIQSLSSRGLAPDNNEPVWSTHQDINVTTSHRSLFAAIDKVSFSTLLSQAPDVRSRALVLSSSIPHSGDWLSVVPSRQLGLHFLDQEFWSCVQYWLGFSSGNSPPCAVCSSPLDPFGDHEAGCRGNWDLICCHDSLHDVLFSAAQSAALAPQKEMPSLIPGSCAQPANVFLPHGDGGRPAALDVTVISSLQVAMVADLAVIQGSALGVAEARKLSMHAAACHHFGVNFLPLAVEVLGGWSPSAVSIIRSIGRRLGQRIGRNPSVTCSHLFQHLSVSLWRGNAAMWVQQPSFASHIDGSL</sequence>
<dbReference type="EnsemblMetazoa" id="Aqu2.1.09540_001">
    <property type="protein sequence ID" value="Aqu2.1.09540_001"/>
    <property type="gene ID" value="Aqu2.1.09540"/>
</dbReference>
<evidence type="ECO:0000313" key="1">
    <source>
        <dbReference type="EnsemblMetazoa" id="Aqu2.1.09540_001"/>
    </source>
</evidence>